<protein>
    <submittedName>
        <fullName evidence="2">Uncharacterized protein</fullName>
    </submittedName>
</protein>
<feature type="compositionally biased region" description="Basic residues" evidence="1">
    <location>
        <begin position="629"/>
        <end position="645"/>
    </location>
</feature>
<feature type="compositionally biased region" description="Basic and acidic residues" evidence="1">
    <location>
        <begin position="433"/>
        <end position="443"/>
    </location>
</feature>
<keyword evidence="3" id="KW-1185">Reference proteome</keyword>
<evidence type="ECO:0000313" key="3">
    <source>
        <dbReference type="Proteomes" id="UP001447188"/>
    </source>
</evidence>
<evidence type="ECO:0000313" key="2">
    <source>
        <dbReference type="EMBL" id="KAL0639586.1"/>
    </source>
</evidence>
<dbReference type="Proteomes" id="UP001447188">
    <property type="component" value="Unassembled WGS sequence"/>
</dbReference>
<accession>A0ABR3GUH9</accession>
<feature type="compositionally biased region" description="Low complexity" evidence="1">
    <location>
        <begin position="67"/>
        <end position="81"/>
    </location>
</feature>
<feature type="compositionally biased region" description="Basic and acidic residues" evidence="1">
    <location>
        <begin position="499"/>
        <end position="512"/>
    </location>
</feature>
<evidence type="ECO:0000256" key="1">
    <source>
        <dbReference type="SAM" id="MobiDB-lite"/>
    </source>
</evidence>
<feature type="compositionally biased region" description="Polar residues" evidence="1">
    <location>
        <begin position="362"/>
        <end position="385"/>
    </location>
</feature>
<proteinExistence type="predicted"/>
<comment type="caution">
    <text evidence="2">The sequence shown here is derived from an EMBL/GenBank/DDBJ whole genome shotgun (WGS) entry which is preliminary data.</text>
</comment>
<feature type="compositionally biased region" description="Polar residues" evidence="1">
    <location>
        <begin position="1"/>
        <end position="19"/>
    </location>
</feature>
<gene>
    <name evidence="2" type="ORF">Q9L58_001415</name>
</gene>
<feature type="compositionally biased region" description="Low complexity" evidence="1">
    <location>
        <begin position="513"/>
        <end position="528"/>
    </location>
</feature>
<feature type="compositionally biased region" description="Acidic residues" evidence="1">
    <location>
        <begin position="651"/>
        <end position="664"/>
    </location>
</feature>
<feature type="region of interest" description="Disordered" evidence="1">
    <location>
        <begin position="1"/>
        <end position="81"/>
    </location>
</feature>
<name>A0ABR3GUH9_9PEZI</name>
<sequence>MAATRPSTATGRFASTSRLQLDESGPGSRHQFQVSSFEPDTDYRGPNARAGFGPGQSRPQSYHPQIHQEPSQHPHAHHPPVASAQIRASVGRTLSGVGKHPGGPRVSPIIVQGLQPPITRYVCFQKKPNKTIWKNEWETCDHITMSIGPEETERQIRRHDESGKDLLTSISRLGKYQQRHLRKHEDKLNTSEKDTKNWKWVVSAVGKEKKASGSSQTFWAIYSREPRIRPASTPGRPPTRAQTFAHPAATATANRHEDLGYDGPIVVQSVEIPAPPRSGAFLGTRPSTAGGYTSGQYFGNDFIPGVFPAPTAPVQPSIQPIGASFGPQSGPQLHEVINPGRHHFDIKGPGPQIREVDPGRPTSFSQFQGPSQSTDSFQRPVNRTQPAVEAQNFGYQKPHSAEPRPSMSGVSLNSPVSIHRQRSNRVDQPFQPETKRSPRHSDVRPAVNQYHGPPPQQERRRRRSISMAAPRVRQERPDSHYNDHTDTRKPRSSALDLPAHPEDKMNRTDRWVESSISGSSGTGTSTVGSGDGGSMVGEYVLNPPPMGRRRDSISTYAGKDYYTNSSAGGLTRGRSFNEGASRRRSTVDDYYIDSKPTAPPRRATQGYDLHYANNAQSRPSPKYVGYHGVGRRRSPSRKRSRSRHYGGRDSDPDDYEYESADETTEAARNLRINSSTSTRRPRQGAQYRRFRGLVEYGN</sequence>
<organism evidence="2 3">
    <name type="scientific">Discina gigas</name>
    <dbReference type="NCBI Taxonomy" id="1032678"/>
    <lineage>
        <taxon>Eukaryota</taxon>
        <taxon>Fungi</taxon>
        <taxon>Dikarya</taxon>
        <taxon>Ascomycota</taxon>
        <taxon>Pezizomycotina</taxon>
        <taxon>Pezizomycetes</taxon>
        <taxon>Pezizales</taxon>
        <taxon>Discinaceae</taxon>
        <taxon>Discina</taxon>
    </lineage>
</organism>
<feature type="region of interest" description="Disordered" evidence="1">
    <location>
        <begin position="341"/>
        <end position="698"/>
    </location>
</feature>
<reference evidence="2 3" key="1">
    <citation type="submission" date="2024-02" db="EMBL/GenBank/DDBJ databases">
        <title>Discinaceae phylogenomics.</title>
        <authorList>
            <person name="Dirks A.C."/>
            <person name="James T.Y."/>
        </authorList>
    </citation>
    <scope>NUCLEOTIDE SEQUENCE [LARGE SCALE GENOMIC DNA]</scope>
    <source>
        <strain evidence="2 3">ACD0624</strain>
    </source>
</reference>
<feature type="compositionally biased region" description="Basic and acidic residues" evidence="1">
    <location>
        <begin position="472"/>
        <end position="489"/>
    </location>
</feature>
<dbReference type="EMBL" id="JBBBZM010000010">
    <property type="protein sequence ID" value="KAL0639586.1"/>
    <property type="molecule type" value="Genomic_DNA"/>
</dbReference>